<keyword evidence="2" id="KW-1185">Reference proteome</keyword>
<comment type="caution">
    <text evidence="1">The sequence shown here is derived from an EMBL/GenBank/DDBJ whole genome shotgun (WGS) entry which is preliminary data.</text>
</comment>
<reference evidence="1 2" key="1">
    <citation type="submission" date="2018-02" db="EMBL/GenBank/DDBJ databases">
        <title>Draft genome of wild Prunus yedoensis var. nudiflora.</title>
        <authorList>
            <person name="Baek S."/>
            <person name="Kim J.-H."/>
            <person name="Choi K."/>
            <person name="Kim G.-B."/>
            <person name="Cho A."/>
            <person name="Jang H."/>
            <person name="Shin C.-H."/>
            <person name="Yu H.-J."/>
            <person name="Mun J.-H."/>
        </authorList>
    </citation>
    <scope>NUCLEOTIDE SEQUENCE [LARGE SCALE GENOMIC DNA]</scope>
    <source>
        <strain evidence="2">cv. Jeju island</strain>
        <tissue evidence="1">Leaf</tissue>
    </source>
</reference>
<sequence length="71" mass="8349">MQSVDILCSNLSLHEGTVEKDARSDIPEIDTKKYRYIRIAYREETNSKFMYYKGKLPNSLSGDMSLREFEH</sequence>
<dbReference type="EMBL" id="PJQY01000368">
    <property type="protein sequence ID" value="PQQ12207.1"/>
    <property type="molecule type" value="Genomic_DNA"/>
</dbReference>
<dbReference type="Proteomes" id="UP000250321">
    <property type="component" value="Unassembled WGS sequence"/>
</dbReference>
<name>A0A314Z1N5_PRUYE</name>
<proteinExistence type="predicted"/>
<evidence type="ECO:0000313" key="2">
    <source>
        <dbReference type="Proteomes" id="UP000250321"/>
    </source>
</evidence>
<organism evidence="1 2">
    <name type="scientific">Prunus yedoensis var. nudiflora</name>
    <dbReference type="NCBI Taxonomy" id="2094558"/>
    <lineage>
        <taxon>Eukaryota</taxon>
        <taxon>Viridiplantae</taxon>
        <taxon>Streptophyta</taxon>
        <taxon>Embryophyta</taxon>
        <taxon>Tracheophyta</taxon>
        <taxon>Spermatophyta</taxon>
        <taxon>Magnoliopsida</taxon>
        <taxon>eudicotyledons</taxon>
        <taxon>Gunneridae</taxon>
        <taxon>Pentapetalae</taxon>
        <taxon>rosids</taxon>
        <taxon>fabids</taxon>
        <taxon>Rosales</taxon>
        <taxon>Rosaceae</taxon>
        <taxon>Amygdaloideae</taxon>
        <taxon>Amygdaleae</taxon>
        <taxon>Prunus</taxon>
    </lineage>
</organism>
<protein>
    <submittedName>
        <fullName evidence="1">Uncharacterized protein</fullName>
    </submittedName>
</protein>
<accession>A0A314Z1N5</accession>
<gene>
    <name evidence="1" type="ORF">Pyn_00248</name>
</gene>
<dbReference type="AlphaFoldDB" id="A0A314Z1N5"/>
<evidence type="ECO:0000313" key="1">
    <source>
        <dbReference type="EMBL" id="PQQ12207.1"/>
    </source>
</evidence>